<dbReference type="InterPro" id="IPR039801">
    <property type="entry name" value="EPS8-like"/>
</dbReference>
<dbReference type="GeneTree" id="ENSGT00940000160990"/>
<dbReference type="PANTHER" id="PTHR12287">
    <property type="entry name" value="EPIDERMAL GROWTH FACTOR RECEPTOR KINASE SUBSTRATE EPS8-RELATED PROTEIN"/>
    <property type="match status" value="1"/>
</dbReference>
<evidence type="ECO:0000313" key="2">
    <source>
        <dbReference type="Ensembl" id="ENSOTSP00005133494.1"/>
    </source>
</evidence>
<dbReference type="PANTHER" id="PTHR12287:SF20">
    <property type="entry name" value="EPIDERMAL GROWTH FACTOR RECEPTOR KINASE SUBSTRATE 8-LIKE PROTEIN 2"/>
    <property type="match status" value="1"/>
</dbReference>
<dbReference type="AlphaFoldDB" id="A0AAZ3R031"/>
<dbReference type="InterPro" id="IPR013625">
    <property type="entry name" value="PTB"/>
</dbReference>
<dbReference type="Ensembl" id="ENSOTST00005153849.1">
    <property type="protein sequence ID" value="ENSOTSP00005133494.1"/>
    <property type="gene ID" value="ENSOTSG00005079404.1"/>
</dbReference>
<protein>
    <recommendedName>
        <fullName evidence="1">PID domain-containing protein</fullName>
    </recommendedName>
</protein>
<dbReference type="Gene3D" id="2.30.29.30">
    <property type="entry name" value="Pleckstrin-homology domain (PH domain)/Phosphotyrosine-binding domain (PTB)"/>
    <property type="match status" value="1"/>
</dbReference>
<evidence type="ECO:0000259" key="1">
    <source>
        <dbReference type="SMART" id="SM00462"/>
    </source>
</evidence>
<name>A0AAZ3R031_ONCTS</name>
<dbReference type="Pfam" id="PF08416">
    <property type="entry name" value="PTB"/>
    <property type="match status" value="1"/>
</dbReference>
<dbReference type="Proteomes" id="UP000694402">
    <property type="component" value="Unassembled WGS sequence"/>
</dbReference>
<dbReference type="SUPFAM" id="SSF50729">
    <property type="entry name" value="PH domain-like"/>
    <property type="match status" value="1"/>
</dbReference>
<dbReference type="GO" id="GO:0035023">
    <property type="term" value="P:regulation of Rho protein signal transduction"/>
    <property type="evidence" value="ECO:0007669"/>
    <property type="project" value="TreeGrafter"/>
</dbReference>
<reference evidence="2" key="2">
    <citation type="submission" date="2025-08" db="UniProtKB">
        <authorList>
            <consortium name="Ensembl"/>
        </authorList>
    </citation>
    <scope>IDENTIFICATION</scope>
</reference>
<accession>A0AAZ3R031</accession>
<dbReference type="GO" id="GO:1900029">
    <property type="term" value="P:positive regulation of ruffle assembly"/>
    <property type="evidence" value="ECO:0007669"/>
    <property type="project" value="TreeGrafter"/>
</dbReference>
<dbReference type="InterPro" id="IPR033928">
    <property type="entry name" value="EPS8_PTB"/>
</dbReference>
<dbReference type="InterPro" id="IPR006020">
    <property type="entry name" value="PTB/PI_dom"/>
</dbReference>
<dbReference type="SMART" id="SM00462">
    <property type="entry name" value="PTB"/>
    <property type="match status" value="1"/>
</dbReference>
<reference evidence="2" key="3">
    <citation type="submission" date="2025-09" db="UniProtKB">
        <authorList>
            <consortium name="Ensembl"/>
        </authorList>
    </citation>
    <scope>IDENTIFICATION</scope>
</reference>
<dbReference type="GO" id="GO:0031982">
    <property type="term" value="C:vesicle"/>
    <property type="evidence" value="ECO:0007669"/>
    <property type="project" value="TreeGrafter"/>
</dbReference>
<dbReference type="GO" id="GO:0007266">
    <property type="term" value="P:Rho protein signal transduction"/>
    <property type="evidence" value="ECO:0007669"/>
    <property type="project" value="TreeGrafter"/>
</dbReference>
<dbReference type="InterPro" id="IPR011993">
    <property type="entry name" value="PH-like_dom_sf"/>
</dbReference>
<organism evidence="2 3">
    <name type="scientific">Oncorhynchus tshawytscha</name>
    <name type="common">Chinook salmon</name>
    <name type="synonym">Salmo tshawytscha</name>
    <dbReference type="NCBI Taxonomy" id="74940"/>
    <lineage>
        <taxon>Eukaryota</taxon>
        <taxon>Metazoa</taxon>
        <taxon>Chordata</taxon>
        <taxon>Craniata</taxon>
        <taxon>Vertebrata</taxon>
        <taxon>Euteleostomi</taxon>
        <taxon>Actinopterygii</taxon>
        <taxon>Neopterygii</taxon>
        <taxon>Teleostei</taxon>
        <taxon>Protacanthopterygii</taxon>
        <taxon>Salmoniformes</taxon>
        <taxon>Salmonidae</taxon>
        <taxon>Salmoninae</taxon>
        <taxon>Oncorhynchus</taxon>
    </lineage>
</organism>
<dbReference type="GO" id="GO:0003779">
    <property type="term" value="F:actin binding"/>
    <property type="evidence" value="ECO:0007669"/>
    <property type="project" value="TreeGrafter"/>
</dbReference>
<dbReference type="FunFam" id="2.30.29.30:FF:000218">
    <property type="entry name" value="Epidermal growth factor receptor kinase substrate 8-like 2"/>
    <property type="match status" value="1"/>
</dbReference>
<gene>
    <name evidence="2" type="primary">EPS8L2</name>
</gene>
<dbReference type="CDD" id="cd01210">
    <property type="entry name" value="PTB_EPS8"/>
    <property type="match status" value="1"/>
</dbReference>
<dbReference type="GO" id="GO:0032587">
    <property type="term" value="C:ruffle membrane"/>
    <property type="evidence" value="ECO:0007669"/>
    <property type="project" value="TreeGrafter"/>
</dbReference>
<reference evidence="3" key="1">
    <citation type="journal article" date="2018" name="PLoS ONE">
        <title>Chinook salmon (Oncorhynchus tshawytscha) genome and transcriptome.</title>
        <authorList>
            <person name="Christensen K.A."/>
            <person name="Leong J.S."/>
            <person name="Sakhrani D."/>
            <person name="Biagi C.A."/>
            <person name="Minkley D.R."/>
            <person name="Withler R.E."/>
            <person name="Rondeau E.B."/>
            <person name="Koop B.F."/>
            <person name="Devlin R.H."/>
        </authorList>
    </citation>
    <scope>NUCLEOTIDE SEQUENCE [LARGE SCALE GENOMIC DNA]</scope>
</reference>
<feature type="domain" description="PID" evidence="1">
    <location>
        <begin position="86"/>
        <end position="219"/>
    </location>
</feature>
<keyword evidence="3" id="KW-1185">Reference proteome</keyword>
<evidence type="ECO:0000313" key="3">
    <source>
        <dbReference type="Proteomes" id="UP000694402"/>
    </source>
</evidence>
<sequence length="221" mass="25453">MLWWCFAAGGTGALHKIDGITGNENDVDTLKQNLKISVRKLKLGRKWVFQMDIDPKHTSKVVAKWLKDNEVKVLEWPSQSPDLNYIQFVGRTEKHLSTFMMDKAESIATVDDAIKKLVLLDSKEKIWTQEMLLQVSDKAVRLLDEELENFPLPTIHHCQTVLNQTRYPSVLLLVCQDTEQHRPDIHFFHCDEVEAEMVHEDIDSALGDSKHGKKIRPQTLK</sequence>
<proteinExistence type="predicted"/>